<evidence type="ECO:0000256" key="1">
    <source>
        <dbReference type="ARBA" id="ARBA00009924"/>
    </source>
</evidence>
<dbReference type="RefSeq" id="WP_024925966.1">
    <property type="nucleotide sequence ID" value="NZ_MDEO01000036.1"/>
</dbReference>
<dbReference type="PANTHER" id="PTHR34383:SF1">
    <property type="entry name" value="ADP-POLYPHOSPHATE PHOSPHOTRANSFERASE"/>
    <property type="match status" value="1"/>
</dbReference>
<keyword evidence="9" id="KW-1185">Reference proteome</keyword>
<evidence type="ECO:0000256" key="5">
    <source>
        <dbReference type="ARBA" id="ARBA00024500"/>
    </source>
</evidence>
<feature type="domain" description="Polyphosphate kinase-2-related" evidence="7">
    <location>
        <begin position="56"/>
        <end position="278"/>
    </location>
</feature>
<dbReference type="GO" id="GO:0006754">
    <property type="term" value="P:ATP biosynthetic process"/>
    <property type="evidence" value="ECO:0007669"/>
    <property type="project" value="UniProtKB-KW"/>
</dbReference>
<dbReference type="InterPro" id="IPR027417">
    <property type="entry name" value="P-loop_NTPase"/>
</dbReference>
<dbReference type="Proteomes" id="UP000094412">
    <property type="component" value="Unassembled WGS sequence"/>
</dbReference>
<dbReference type="AlphaFoldDB" id="A0A1C2DCR3"/>
<evidence type="ECO:0000256" key="2">
    <source>
        <dbReference type="ARBA" id="ARBA00022679"/>
    </source>
</evidence>
<keyword evidence="2 6" id="KW-0808">Transferase</keyword>
<comment type="function">
    <text evidence="6">Uses inorganic polyphosphate (polyP) as a donor to convert GDP to GTP or ADP to ATP.</text>
</comment>
<evidence type="ECO:0000313" key="9">
    <source>
        <dbReference type="Proteomes" id="UP000094412"/>
    </source>
</evidence>
<dbReference type="PANTHER" id="PTHR34383">
    <property type="entry name" value="POLYPHOSPHATE:AMP PHOSPHOTRANSFERASE-RELATED"/>
    <property type="match status" value="1"/>
</dbReference>
<evidence type="ECO:0000259" key="7">
    <source>
        <dbReference type="Pfam" id="PF03976"/>
    </source>
</evidence>
<protein>
    <recommendedName>
        <fullName evidence="6">ADP/GDP-polyphosphate phosphotransferase</fullName>
        <ecNumber evidence="6">2.7.4.-</ecNumber>
    </recommendedName>
    <alternativeName>
        <fullName evidence="6">Polyphosphate kinase PPK2</fullName>
    </alternativeName>
</protein>
<keyword evidence="3 6" id="KW-0418">Kinase</keyword>
<dbReference type="OrthoDB" id="9775224at2"/>
<dbReference type="NCBIfam" id="TIGR03707">
    <property type="entry name" value="PPK2_P_aer"/>
    <property type="match status" value="1"/>
</dbReference>
<dbReference type="SUPFAM" id="SSF52540">
    <property type="entry name" value="P-loop containing nucleoside triphosphate hydrolases"/>
    <property type="match status" value="1"/>
</dbReference>
<sequence length="303" mass="34789">MKKDKVAPPAGIPIAEPLEVKMGGKERVFDIDAPQLPAWIEDNKLTAGGYPYDKKLKSEEYDETLVSLQIELVKAQAWLQASGERVMALFEGRDAAGKGGTIFALHQFLNPRSAHNVALTKPTETERGQWYFQRYVVHFPSAGSLTSFDRSWYNRAGVEPVMGFCTPEQHENFLDEVPHFEKMIHNEGIHFFKIWLDIGRETQLARFYDRRHSPLKNWKFSPIDIAGVNKWDDYTKARDEMFRRTHTNHAPWIIVRANDKRRARLAVIRRILRALPYEGRDLDVIGKEDGKIIGEGPSFVGLK</sequence>
<evidence type="ECO:0000313" key="8">
    <source>
        <dbReference type="EMBL" id="OCX12455.1"/>
    </source>
</evidence>
<dbReference type="EMBL" id="MDEO01000036">
    <property type="protein sequence ID" value="OCX12455.1"/>
    <property type="molecule type" value="Genomic_DNA"/>
</dbReference>
<dbReference type="InterPro" id="IPR022488">
    <property type="entry name" value="PPK2-related"/>
</dbReference>
<evidence type="ECO:0000256" key="3">
    <source>
        <dbReference type="ARBA" id="ARBA00022777"/>
    </source>
</evidence>
<gene>
    <name evidence="8" type="ORF">QV13_22800</name>
</gene>
<keyword evidence="4" id="KW-0066">ATP synthesis</keyword>
<comment type="similarity">
    <text evidence="1 6">Belongs to the polyphosphate kinase 2 (PPK2) family. Class I subfamily.</text>
</comment>
<comment type="caution">
    <text evidence="8">The sequence shown here is derived from an EMBL/GenBank/DDBJ whole genome shotgun (WGS) entry which is preliminary data.</text>
</comment>
<name>A0A1C2DCR3_9HYPH</name>
<comment type="catalytic activity">
    <reaction evidence="5">
        <text>[phosphate](n) + ATP = [phosphate](n+1) + ADP</text>
        <dbReference type="Rhea" id="RHEA:19573"/>
        <dbReference type="Rhea" id="RHEA-COMP:9859"/>
        <dbReference type="Rhea" id="RHEA-COMP:14280"/>
        <dbReference type="ChEBI" id="CHEBI:16838"/>
        <dbReference type="ChEBI" id="CHEBI:30616"/>
        <dbReference type="ChEBI" id="CHEBI:456216"/>
    </reaction>
    <physiologicalReaction direction="right-to-left" evidence="5">
        <dbReference type="Rhea" id="RHEA:19575"/>
    </physiologicalReaction>
</comment>
<reference evidence="8 9" key="1">
    <citation type="submission" date="2016-08" db="EMBL/GenBank/DDBJ databases">
        <title>Whole genome sequence of Mesorhizobium sp. strain UASWS1009 isolated from industrial sewage.</title>
        <authorList>
            <person name="Crovadore J."/>
            <person name="Calmin G."/>
            <person name="Chablais R."/>
            <person name="Cochard B."/>
            <person name="Lefort F."/>
        </authorList>
    </citation>
    <scope>NUCLEOTIDE SEQUENCE [LARGE SCALE GENOMIC DNA]</scope>
    <source>
        <strain evidence="8 9">UASWS1009</strain>
    </source>
</reference>
<dbReference type="Pfam" id="PF03976">
    <property type="entry name" value="PPK2"/>
    <property type="match status" value="1"/>
</dbReference>
<proteinExistence type="inferred from homology"/>
<accession>A0A1C2DCR3</accession>
<organism evidence="8 9">
    <name type="scientific">Mesorhizobium hungaricum</name>
    <dbReference type="NCBI Taxonomy" id="1566387"/>
    <lineage>
        <taxon>Bacteria</taxon>
        <taxon>Pseudomonadati</taxon>
        <taxon>Pseudomonadota</taxon>
        <taxon>Alphaproteobacteria</taxon>
        <taxon>Hyphomicrobiales</taxon>
        <taxon>Phyllobacteriaceae</taxon>
        <taxon>Mesorhizobium</taxon>
    </lineage>
</organism>
<dbReference type="EC" id="2.7.4.-" evidence="6"/>
<evidence type="ECO:0000256" key="6">
    <source>
        <dbReference type="RuleBase" id="RU369062"/>
    </source>
</evidence>
<dbReference type="InterPro" id="IPR022486">
    <property type="entry name" value="PPK2_PA0141"/>
</dbReference>
<dbReference type="STRING" id="1566387.QV13_22800"/>
<dbReference type="GO" id="GO:0008976">
    <property type="term" value="F:polyphosphate kinase activity"/>
    <property type="evidence" value="ECO:0007669"/>
    <property type="project" value="UniProtKB-UniRule"/>
</dbReference>
<evidence type="ECO:0000256" key="4">
    <source>
        <dbReference type="ARBA" id="ARBA00023310"/>
    </source>
</evidence>
<dbReference type="Gene3D" id="3.40.50.300">
    <property type="entry name" value="P-loop containing nucleotide triphosphate hydrolases"/>
    <property type="match status" value="1"/>
</dbReference>
<comment type="subunit">
    <text evidence="6">Homotetramer.</text>
</comment>